<feature type="region of interest" description="Disordered" evidence="7">
    <location>
        <begin position="592"/>
        <end position="613"/>
    </location>
</feature>
<feature type="compositionally biased region" description="Basic and acidic residues" evidence="7">
    <location>
        <begin position="1981"/>
        <end position="2024"/>
    </location>
</feature>
<feature type="region of interest" description="Disordered" evidence="7">
    <location>
        <begin position="1074"/>
        <end position="1100"/>
    </location>
</feature>
<comment type="caution">
    <text evidence="10">The sequence shown here is derived from an EMBL/GenBank/DDBJ whole genome shotgun (WGS) entry which is preliminary data.</text>
</comment>
<dbReference type="InterPro" id="IPR001965">
    <property type="entry name" value="Znf_PHD"/>
</dbReference>
<feature type="compositionally biased region" description="Basic and acidic residues" evidence="7">
    <location>
        <begin position="396"/>
        <end position="474"/>
    </location>
</feature>
<protein>
    <recommendedName>
        <fullName evidence="12">Remodeling and spacing factor 1</fullName>
    </recommendedName>
</protein>
<feature type="compositionally biased region" description="Low complexity" evidence="7">
    <location>
        <begin position="2802"/>
        <end position="2834"/>
    </location>
</feature>
<feature type="compositionally biased region" description="Acidic residues" evidence="7">
    <location>
        <begin position="2070"/>
        <end position="2086"/>
    </location>
</feature>
<feature type="region of interest" description="Disordered" evidence="7">
    <location>
        <begin position="793"/>
        <end position="813"/>
    </location>
</feature>
<gene>
    <name evidence="10" type="ORF">OTU49_002613</name>
</gene>
<feature type="compositionally biased region" description="Basic and acidic residues" evidence="7">
    <location>
        <begin position="2451"/>
        <end position="2462"/>
    </location>
</feature>
<dbReference type="PROSITE" id="PS50827">
    <property type="entry name" value="DDT"/>
    <property type="match status" value="1"/>
</dbReference>
<evidence type="ECO:0000256" key="7">
    <source>
        <dbReference type="SAM" id="MobiDB-lite"/>
    </source>
</evidence>
<dbReference type="InterPro" id="IPR018501">
    <property type="entry name" value="DDT_dom"/>
</dbReference>
<feature type="compositionally biased region" description="Basic and acidic residues" evidence="7">
    <location>
        <begin position="1137"/>
        <end position="1160"/>
    </location>
</feature>
<feature type="region of interest" description="Disordered" evidence="7">
    <location>
        <begin position="691"/>
        <end position="719"/>
    </location>
</feature>
<dbReference type="GO" id="GO:0042393">
    <property type="term" value="F:histone binding"/>
    <property type="evidence" value="ECO:0007669"/>
    <property type="project" value="TreeGrafter"/>
</dbReference>
<dbReference type="InterPro" id="IPR019787">
    <property type="entry name" value="Znf_PHD-finger"/>
</dbReference>
<evidence type="ECO:0000256" key="3">
    <source>
        <dbReference type="ARBA" id="ARBA00022771"/>
    </source>
</evidence>
<organism evidence="10 11">
    <name type="scientific">Cherax quadricarinatus</name>
    <name type="common">Australian red claw crayfish</name>
    <dbReference type="NCBI Taxonomy" id="27406"/>
    <lineage>
        <taxon>Eukaryota</taxon>
        <taxon>Metazoa</taxon>
        <taxon>Ecdysozoa</taxon>
        <taxon>Arthropoda</taxon>
        <taxon>Crustacea</taxon>
        <taxon>Multicrustacea</taxon>
        <taxon>Malacostraca</taxon>
        <taxon>Eumalacostraca</taxon>
        <taxon>Eucarida</taxon>
        <taxon>Decapoda</taxon>
        <taxon>Pleocyemata</taxon>
        <taxon>Astacidea</taxon>
        <taxon>Parastacoidea</taxon>
        <taxon>Parastacidae</taxon>
        <taxon>Cherax</taxon>
    </lineage>
</organism>
<feature type="region of interest" description="Disordered" evidence="7">
    <location>
        <begin position="2230"/>
        <end position="2294"/>
    </location>
</feature>
<feature type="compositionally biased region" description="Basic and acidic residues" evidence="7">
    <location>
        <begin position="1530"/>
        <end position="1550"/>
    </location>
</feature>
<feature type="compositionally biased region" description="Basic and acidic residues" evidence="7">
    <location>
        <begin position="983"/>
        <end position="994"/>
    </location>
</feature>
<dbReference type="GO" id="GO:0031213">
    <property type="term" value="C:RSF complex"/>
    <property type="evidence" value="ECO:0007669"/>
    <property type="project" value="InterPro"/>
</dbReference>
<feature type="compositionally biased region" description="Acidic residues" evidence="7">
    <location>
        <begin position="2122"/>
        <end position="2135"/>
    </location>
</feature>
<dbReference type="InterPro" id="IPR011011">
    <property type="entry name" value="Znf_FYVE_PHD"/>
</dbReference>
<feature type="compositionally biased region" description="Basic and acidic residues" evidence="7">
    <location>
        <begin position="883"/>
        <end position="942"/>
    </location>
</feature>
<evidence type="ECO:0000256" key="5">
    <source>
        <dbReference type="ARBA" id="ARBA00023242"/>
    </source>
</evidence>
<keyword evidence="11" id="KW-1185">Reference proteome</keyword>
<feature type="compositionally biased region" description="Basic residues" evidence="7">
    <location>
        <begin position="2668"/>
        <end position="2681"/>
    </location>
</feature>
<feature type="compositionally biased region" description="Basic residues" evidence="7">
    <location>
        <begin position="2589"/>
        <end position="2601"/>
    </location>
</feature>
<evidence type="ECO:0000313" key="10">
    <source>
        <dbReference type="EMBL" id="KAK8741314.1"/>
    </source>
</evidence>
<feature type="compositionally biased region" description="Basic and acidic residues" evidence="7">
    <location>
        <begin position="481"/>
        <end position="525"/>
    </location>
</feature>
<dbReference type="Gene3D" id="3.30.40.10">
    <property type="entry name" value="Zinc/RING finger domain, C3HC4 (zinc finger)"/>
    <property type="match status" value="1"/>
</dbReference>
<feature type="compositionally biased region" description="Basic and acidic residues" evidence="7">
    <location>
        <begin position="246"/>
        <end position="258"/>
    </location>
</feature>
<dbReference type="InterPro" id="IPR019786">
    <property type="entry name" value="Zinc_finger_PHD-type_CS"/>
</dbReference>
<proteinExistence type="predicted"/>
<feature type="region of interest" description="Disordered" evidence="7">
    <location>
        <begin position="883"/>
        <end position="953"/>
    </location>
</feature>
<feature type="compositionally biased region" description="Basic and acidic residues" evidence="7">
    <location>
        <begin position="1848"/>
        <end position="1872"/>
    </location>
</feature>
<feature type="non-terminal residue" evidence="10">
    <location>
        <position position="2834"/>
    </location>
</feature>
<dbReference type="CDD" id="cd15543">
    <property type="entry name" value="PHD_RSF1"/>
    <property type="match status" value="1"/>
</dbReference>
<feature type="region of interest" description="Disordered" evidence="7">
    <location>
        <begin position="1632"/>
        <end position="1747"/>
    </location>
</feature>
<evidence type="ECO:0000256" key="6">
    <source>
        <dbReference type="PROSITE-ProRule" id="PRU00146"/>
    </source>
</evidence>
<feature type="compositionally biased region" description="Basic and acidic residues" evidence="7">
    <location>
        <begin position="1938"/>
        <end position="1948"/>
    </location>
</feature>
<dbReference type="Pfam" id="PF12815">
    <property type="entry name" value="CTD"/>
    <property type="match status" value="2"/>
</dbReference>
<dbReference type="GO" id="GO:0008270">
    <property type="term" value="F:zinc ion binding"/>
    <property type="evidence" value="ECO:0007669"/>
    <property type="project" value="UniProtKB-KW"/>
</dbReference>
<feature type="region of interest" description="Disordered" evidence="7">
    <location>
        <begin position="196"/>
        <end position="258"/>
    </location>
</feature>
<feature type="region of interest" description="Disordered" evidence="7">
    <location>
        <begin position="1515"/>
        <end position="1553"/>
    </location>
</feature>
<dbReference type="PANTHER" id="PTHR14296">
    <property type="entry name" value="REMODELING AND SPACING FACTOR 1"/>
    <property type="match status" value="1"/>
</dbReference>
<sequence>VKMASNDEDLCTSHADFAVVCSFIDKFGEKLGLTLPNIGELQSSLEDTDNVSPLVSQSVSQLLRRINKSVKLDRWEKGLQRFAHSYSHQDGWELERFGFKKAKLEVKIRVLKNLLEAQFDLYKSFKDKVNLLGANELRLQPCGRDKKGVSYWCQLDDCANLRVYSDDQDEETWTLVASSREELVALIAELDSESPLGASREMSVDGSHSGTATPVGLSEAPTPVDSKAPTPVASGRTSPVIDTGQDGEKKDEMEESKELEAKVEVEKVKEKLEDGIELQKVEKINNEKLDVGGKVKDNLEVNEKVNESLEITKYARERLNVSEKVKENMKTDIKYKEKDEVKQRTDGGQSTKGISKEEQLEKVKVEAEVKENVNLVQKPQECKESKIDVKANTNENLEKQEKISVRGEGSEKPSKKITEKMAGNEKENAKIEENKKNSAHEEEISRKLKENQKSKSEEKDQISVKVDEKSDSFRKISKNLKVTDKVDESKNSSLKDDKEKSSFSVEKREGLSVSAEEREKNTPVVVEKEKNTHVVAEKEKITPVVAEKEKITPVVAEKGKTTPVVAEKKKNTSVVAEKGKTTPVVAEKKKNTSVVAEKEKKTPVVTEKEKKTPVVTEKEKNVCVVAEKEKITPVVAVKEKIVPVVAEKEKITPVVAEKEKITPVVAEKEKNTSVVVEKGKTTPVVAEKKKNTPVVTEKEKKTPVVTEKEKKTPVVTEKEKNVSVVAEKKKITPVVAVKEKITPVVAEKEKITPVVAEKKKMTPVVTEKEKTPPVAVEKDKTLRTVVEREKNTDKLKYRATTSENADREQTTVATGDEIEKSKIQVEERALIGLKVGKREKIDARIEEREKILIKVDREKVAVKLEEEKSGTKVGEMVSVGEAKTDKYKEQEKSEAEDREKYAGKVEKNGERSSEVGEKEKIVESRSDGERTLNKVDDHESAKLEVVGKQPEKFPSKGCEGYFAAQVEKKDVAGKNSHPSGQEPFRKQENVKKDTVGIPQSIDTKQEPVVVDIQPDDTTKAICEDIAAKKDLALKERISAQDVHEVKDRFKLGILDKVEVRKKESVWDKLNKMKEKGEASALEKESIHKEREKRKSEVDKKDFEVHKKLSKEIYSEPKHIISTKVGHKTVEFSAEPGKVVRKDEKENTNKDLDEKLHQRGDKTSQAMLISQPNLNAGKSACKVSDFTQNAHEVNEGKSELVTGIESQTVQEPAGDGSKSTSFSSVASSSADPIIKPQSSSSKVPFCGTVPSVDDADTAEPPFKKLRIMNVKSESHSECKDHVSILHQKQDVELTKSIEKSSELQMKFGETSGNKLNDDAKVSEFVKMGCGSSSIGIDKMQKKMDVEIETQDNKMLHPRPVSDLVKVETKIQTLPVSDSNLKGKPQSISGKPMSIEKVAIAEDLSCKGSASVFTKNEAQDTINVSKQTILTDQLKDAENKLTCSEEKMEVAFSISKESDSSKVPIKEEAKESLSDPSKKDVEKKTIPDSNVLRISEIISNTPVQCLPKNVEIDSNINEDVKNPGVKNASQLKNEETSKTSDRDCPKSSKTEQEVGEAIEEPVMLVKGDGEGAQCEAGNPIYERTLYERNYDAFSFQSRRPWWECFQENDNTRKNQVEEAVVEDVMYFWGEGNGVDCDAGNNGDETDTNTETKQAEGGGSGTSFTADKQVNPASSDCKPQKEVENIRTEGDPKEVDGVSESDEAKVNGLRTRESVDKSDKSQSWQGKPECPSDIIHSSVNGKKVSEENNMCNDTDESKLLEKDNEVLECRRKRRDLRGKGNKEKEKILNNTEFKGKEGKVEVTDSENKPLSDKIELRKKKKDPENIEVATKEKLIKVKKGRDNSRTISTRNRTESDRKEKESEGNKNDKEKNEESSKEEEDEDEEDDEDEKELEELSTRSGRRRALSQKRGTGKRRKRPQKRSAEQLPGTDGEEENEIDHDDGVGEADKKTAPLPSKKRRQRGKGSTARPLPDVPRQRSARIAKIREKEEQERRNLEAMRLKQLAEENRLRELKKKAREERRSQREIKKGRRERKEKKERDRRKKKRKKRGKRKRSNPNDPWAHSSTSSSSSSEEDEEEDLEEDDEEENLVFKSDHEFSPESDIEEADAQPIKRARTAKKVTTESEVEDEDDEQEEEEDQTQCTKCGHDDHPETILLCDNCDAGWHLSCLRPPLLSVPEGDWVCPTCEHIQLVNKLRALLHEFDECQKRAHNEELRRQRLAYVNVSLSNVLPDGKKKKKRRHHDGEEDEDDDESGSESDTEDSDSESDDSSGSSSQSSSDSSAPLYTLRARSSRTLKEQVEDFDEMINEAIRDEMEAAAGAGNAGRGKDIDNIIQANDEEICDNEEKEEEEEEEEEVEEGLEQEKKLEPEQKHDPENIHHQENKHQQQENKLQQEATANEEKKHEQEQETNESAESKTEVEKEETKKEDVEGKREWEGDDDDDEEVAPKRKKPKPADEVTKGGDDDYKESDEMEGESESDDDVKLSRKRERKVVTVTIKKRRRLTDLDAEDDDDASDEDFMNTSEEDEEDSEESAESSSSIDTEMDSDDSDVVGVKRRRSSRWESLPLRRSARNRRGGQDDDDSEMEERCSKKQKNKKKKRRRQSSSEEEEEISSDSDRSYKKKKKVSRKKKPPSRSKGKKGSKSKSGKKQTKSKQKSKKGSGEDEEKEKKPSKPRIKYSKPPKPKGEEQEEEVTQRRVTRGRQVNYYDALLMSDETEEEEPAKKWRGKVMKGERVPTESSEYEASDDERMKRRGVSGGLGRGKVMKGEEEDEENKLGREKKKRGRPKKSDELTGKPSPPSTIKTTNPTSVSPLPSVPTTSSESTVPVTQVVTSVPV</sequence>
<keyword evidence="3 6" id="KW-0863">Zinc-finger</keyword>
<feature type="compositionally biased region" description="Acidic residues" evidence="7">
    <location>
        <begin position="2334"/>
        <end position="2358"/>
    </location>
</feature>
<evidence type="ECO:0000256" key="1">
    <source>
        <dbReference type="ARBA" id="ARBA00004123"/>
    </source>
</evidence>
<dbReference type="SUPFAM" id="SSF57903">
    <property type="entry name" value="FYVE/PHD zinc finger"/>
    <property type="match status" value="1"/>
</dbReference>
<feature type="domain" description="PHD-type" evidence="8">
    <location>
        <begin position="2137"/>
        <end position="2187"/>
    </location>
</feature>
<feature type="region of interest" description="Disordered" evidence="7">
    <location>
        <begin position="1196"/>
        <end position="1244"/>
    </location>
</feature>
<dbReference type="Proteomes" id="UP001445076">
    <property type="component" value="Unassembled WGS sequence"/>
</dbReference>
<feature type="region of interest" description="Disordered" evidence="7">
    <location>
        <begin position="1772"/>
        <end position="2135"/>
    </location>
</feature>
<feature type="compositionally biased region" description="Acidic residues" evidence="7">
    <location>
        <begin position="1873"/>
        <end position="1892"/>
    </location>
</feature>
<feature type="region of interest" description="Disordered" evidence="7">
    <location>
        <begin position="2315"/>
        <end position="2834"/>
    </location>
</feature>
<feature type="compositionally biased region" description="Basic residues" evidence="7">
    <location>
        <begin position="2025"/>
        <end position="2053"/>
    </location>
</feature>
<feature type="compositionally biased region" description="Basic residues" evidence="7">
    <location>
        <begin position="2618"/>
        <end position="2657"/>
    </location>
</feature>
<feature type="compositionally biased region" description="Basic and acidic residues" evidence="7">
    <location>
        <begin position="1454"/>
        <end position="1482"/>
    </location>
</feature>
<dbReference type="EMBL" id="JARKIK010000031">
    <property type="protein sequence ID" value="KAK8741314.1"/>
    <property type="molecule type" value="Genomic_DNA"/>
</dbReference>
<feature type="compositionally biased region" description="Basic and acidic residues" evidence="7">
    <location>
        <begin position="2411"/>
        <end position="2433"/>
    </location>
</feature>
<feature type="compositionally biased region" description="Acidic residues" evidence="7">
    <location>
        <begin position="2243"/>
        <end position="2266"/>
    </location>
</feature>
<dbReference type="PROSITE" id="PS50016">
    <property type="entry name" value="ZF_PHD_2"/>
    <property type="match status" value="1"/>
</dbReference>
<feature type="region of interest" description="Disordered" evidence="7">
    <location>
        <begin position="969"/>
        <end position="1010"/>
    </location>
</feature>
<evidence type="ECO:0000313" key="11">
    <source>
        <dbReference type="Proteomes" id="UP001445076"/>
    </source>
</evidence>
<dbReference type="GO" id="GO:0045892">
    <property type="term" value="P:negative regulation of DNA-templated transcription"/>
    <property type="evidence" value="ECO:0007669"/>
    <property type="project" value="TreeGrafter"/>
</dbReference>
<dbReference type="PANTHER" id="PTHR14296:SF16">
    <property type="entry name" value="REMODELING AND SPACING FACTOR 1"/>
    <property type="match status" value="1"/>
</dbReference>
<feature type="compositionally biased region" description="Basic and acidic residues" evidence="7">
    <location>
        <begin position="1675"/>
        <end position="1717"/>
    </location>
</feature>
<feature type="region of interest" description="Disordered" evidence="7">
    <location>
        <begin position="337"/>
        <end position="360"/>
    </location>
</feature>
<feature type="compositionally biased region" description="Basic residues" evidence="7">
    <location>
        <begin position="1897"/>
        <end position="1918"/>
    </location>
</feature>
<name>A0AAW0XTK2_CHEQU</name>
<keyword evidence="5" id="KW-0539">Nucleus</keyword>
<feature type="region of interest" description="Disordered" evidence="7">
    <location>
        <begin position="1134"/>
        <end position="1160"/>
    </location>
</feature>
<feature type="compositionally biased region" description="Acidic residues" evidence="7">
    <location>
        <begin position="1928"/>
        <end position="1937"/>
    </location>
</feature>
<evidence type="ECO:0008006" key="12">
    <source>
        <dbReference type="Google" id="ProtNLM"/>
    </source>
</evidence>
<keyword evidence="4" id="KW-0862">Zinc</keyword>
<feature type="compositionally biased region" description="Basic and acidic residues" evidence="7">
    <location>
        <begin position="2359"/>
        <end position="2385"/>
    </location>
</feature>
<feature type="compositionally biased region" description="Acidic residues" evidence="7">
    <location>
        <begin position="2504"/>
        <end position="2532"/>
    </location>
</feature>
<accession>A0AAW0XTK2</accession>
<feature type="non-terminal residue" evidence="10">
    <location>
        <position position="1"/>
    </location>
</feature>
<evidence type="ECO:0000256" key="4">
    <source>
        <dbReference type="ARBA" id="ARBA00022833"/>
    </source>
</evidence>
<feature type="compositionally biased region" description="Acidic residues" evidence="7">
    <location>
        <begin position="2463"/>
        <end position="2478"/>
    </location>
</feature>
<dbReference type="SMART" id="SM00249">
    <property type="entry name" value="PHD"/>
    <property type="match status" value="1"/>
</dbReference>
<dbReference type="PROSITE" id="PS01359">
    <property type="entry name" value="ZF_PHD_1"/>
    <property type="match status" value="1"/>
</dbReference>
<evidence type="ECO:0000256" key="2">
    <source>
        <dbReference type="ARBA" id="ARBA00022723"/>
    </source>
</evidence>
<reference evidence="10 11" key="1">
    <citation type="journal article" date="2024" name="BMC Genomics">
        <title>Genome assembly of redclaw crayfish (Cherax quadricarinatus) provides insights into its immune adaptation and hypoxia tolerance.</title>
        <authorList>
            <person name="Liu Z."/>
            <person name="Zheng J."/>
            <person name="Li H."/>
            <person name="Fang K."/>
            <person name="Wang S."/>
            <person name="He J."/>
            <person name="Zhou D."/>
            <person name="Weng S."/>
            <person name="Chi M."/>
            <person name="Gu Z."/>
            <person name="He J."/>
            <person name="Li F."/>
            <person name="Wang M."/>
        </authorList>
    </citation>
    <scope>NUCLEOTIDE SEQUENCE [LARGE SCALE GENOMIC DNA]</scope>
    <source>
        <strain evidence="10">ZL_2023a</strain>
    </source>
</reference>
<feature type="compositionally biased region" description="Basic and acidic residues" evidence="7">
    <location>
        <begin position="1774"/>
        <end position="1841"/>
    </location>
</feature>
<feature type="domain" description="DDT" evidence="9">
    <location>
        <begin position="11"/>
        <end position="72"/>
    </location>
</feature>
<feature type="region of interest" description="Disordered" evidence="7">
    <location>
        <begin position="385"/>
        <end position="525"/>
    </location>
</feature>
<keyword evidence="2" id="KW-0479">Metal-binding</keyword>
<feature type="compositionally biased region" description="Polar residues" evidence="7">
    <location>
        <begin position="1659"/>
        <end position="1671"/>
    </location>
</feature>
<feature type="region of interest" description="Disordered" evidence="7">
    <location>
        <begin position="1450"/>
        <end position="1482"/>
    </location>
</feature>
<dbReference type="InterPro" id="IPR028938">
    <property type="entry name" value="Rsf1-like"/>
</dbReference>
<dbReference type="InterPro" id="IPR013083">
    <property type="entry name" value="Znf_RING/FYVE/PHD"/>
</dbReference>
<evidence type="ECO:0000259" key="8">
    <source>
        <dbReference type="PROSITE" id="PS50016"/>
    </source>
</evidence>
<feature type="compositionally biased region" description="Low complexity" evidence="7">
    <location>
        <begin position="1216"/>
        <end position="1228"/>
    </location>
</feature>
<comment type="subcellular location">
    <subcellularLocation>
        <location evidence="1">Nucleus</location>
    </subcellularLocation>
</comment>
<dbReference type="Pfam" id="PF00628">
    <property type="entry name" value="PHD"/>
    <property type="match status" value="1"/>
</dbReference>
<feature type="compositionally biased region" description="Low complexity" evidence="7">
    <location>
        <begin position="2267"/>
        <end position="2279"/>
    </location>
</feature>
<evidence type="ECO:0000259" key="9">
    <source>
        <dbReference type="PROSITE" id="PS50827"/>
    </source>
</evidence>